<dbReference type="InterPro" id="IPR001647">
    <property type="entry name" value="HTH_TetR"/>
</dbReference>
<comment type="caution">
    <text evidence="4">The sequence shown here is derived from an EMBL/GenBank/DDBJ whole genome shotgun (WGS) entry which is preliminary data.</text>
</comment>
<keyword evidence="5" id="KW-1185">Reference proteome</keyword>
<proteinExistence type="predicted"/>
<evidence type="ECO:0000256" key="2">
    <source>
        <dbReference type="PROSITE-ProRule" id="PRU00335"/>
    </source>
</evidence>
<dbReference type="InterPro" id="IPR009057">
    <property type="entry name" value="Homeodomain-like_sf"/>
</dbReference>
<evidence type="ECO:0000256" key="1">
    <source>
        <dbReference type="ARBA" id="ARBA00023125"/>
    </source>
</evidence>
<dbReference type="PROSITE" id="PS50977">
    <property type="entry name" value="HTH_TETR_2"/>
    <property type="match status" value="1"/>
</dbReference>
<dbReference type="EMBL" id="JACHGT010000027">
    <property type="protein sequence ID" value="MBB6039888.1"/>
    <property type="molecule type" value="Genomic_DNA"/>
</dbReference>
<dbReference type="SUPFAM" id="SSF48498">
    <property type="entry name" value="Tetracyclin repressor-like, C-terminal domain"/>
    <property type="match status" value="1"/>
</dbReference>
<name>A0A841G1T9_9ACTN</name>
<sequence>MPVKRGQGTVARLLDAALAVYSQRGRDGFTLQAVLDASGVSVGSLYHHFGSLDGLGTALYDRCMDDLMTHLIDGLDGCRTAEDGVRAMVTVYLRWTADVPTKALVLHAAAYPGSAPGDAERATGANAPKVGVIGKWFAPHIASGALDPLPPFLLETLVLGPPRLAAQRWLAGAPGFDLDEAARHLPDRVWRSVKGST</sequence>
<dbReference type="PRINTS" id="PR00455">
    <property type="entry name" value="HTHTETR"/>
</dbReference>
<feature type="domain" description="HTH tetR-type" evidence="3">
    <location>
        <begin position="7"/>
        <end position="67"/>
    </location>
</feature>
<accession>A0A841G1T9</accession>
<dbReference type="Proteomes" id="UP000548476">
    <property type="component" value="Unassembled WGS sequence"/>
</dbReference>
<dbReference type="InterPro" id="IPR050109">
    <property type="entry name" value="HTH-type_TetR-like_transc_reg"/>
</dbReference>
<dbReference type="GO" id="GO:0003700">
    <property type="term" value="F:DNA-binding transcription factor activity"/>
    <property type="evidence" value="ECO:0007669"/>
    <property type="project" value="TreeGrafter"/>
</dbReference>
<feature type="DNA-binding region" description="H-T-H motif" evidence="2">
    <location>
        <begin position="30"/>
        <end position="49"/>
    </location>
</feature>
<dbReference type="Pfam" id="PF00440">
    <property type="entry name" value="TetR_N"/>
    <property type="match status" value="1"/>
</dbReference>
<evidence type="ECO:0000313" key="4">
    <source>
        <dbReference type="EMBL" id="MBB6039888.1"/>
    </source>
</evidence>
<keyword evidence="1 2" id="KW-0238">DNA-binding</keyword>
<dbReference type="GO" id="GO:0000976">
    <property type="term" value="F:transcription cis-regulatory region binding"/>
    <property type="evidence" value="ECO:0007669"/>
    <property type="project" value="TreeGrafter"/>
</dbReference>
<dbReference type="InterPro" id="IPR036271">
    <property type="entry name" value="Tet_transcr_reg_TetR-rel_C_sf"/>
</dbReference>
<evidence type="ECO:0000259" key="3">
    <source>
        <dbReference type="PROSITE" id="PS50977"/>
    </source>
</evidence>
<protein>
    <submittedName>
        <fullName evidence="4">AcrR family transcriptional regulator</fullName>
    </submittedName>
</protein>
<organism evidence="4 5">
    <name type="scientific">Phytomonospora endophytica</name>
    <dbReference type="NCBI Taxonomy" id="714109"/>
    <lineage>
        <taxon>Bacteria</taxon>
        <taxon>Bacillati</taxon>
        <taxon>Actinomycetota</taxon>
        <taxon>Actinomycetes</taxon>
        <taxon>Micromonosporales</taxon>
        <taxon>Micromonosporaceae</taxon>
        <taxon>Phytomonospora</taxon>
    </lineage>
</organism>
<dbReference type="RefSeq" id="WP_184792967.1">
    <property type="nucleotide sequence ID" value="NZ_BONT01000103.1"/>
</dbReference>
<gene>
    <name evidence="4" type="ORF">HNR73_007787</name>
</gene>
<dbReference type="AlphaFoldDB" id="A0A841G1T9"/>
<reference evidence="4 5" key="1">
    <citation type="submission" date="2020-08" db="EMBL/GenBank/DDBJ databases">
        <title>Genomic Encyclopedia of Type Strains, Phase IV (KMG-IV): sequencing the most valuable type-strain genomes for metagenomic binning, comparative biology and taxonomic classification.</title>
        <authorList>
            <person name="Goeker M."/>
        </authorList>
    </citation>
    <scope>NUCLEOTIDE SEQUENCE [LARGE SCALE GENOMIC DNA]</scope>
    <source>
        <strain evidence="4 5">YIM 65646</strain>
    </source>
</reference>
<dbReference type="PANTHER" id="PTHR30055:SF187">
    <property type="entry name" value="TRANSCRIPTIONAL REGULATORY PROTEIN"/>
    <property type="match status" value="1"/>
</dbReference>
<evidence type="ECO:0000313" key="5">
    <source>
        <dbReference type="Proteomes" id="UP000548476"/>
    </source>
</evidence>
<dbReference type="SUPFAM" id="SSF46689">
    <property type="entry name" value="Homeodomain-like"/>
    <property type="match status" value="1"/>
</dbReference>
<dbReference type="PANTHER" id="PTHR30055">
    <property type="entry name" value="HTH-TYPE TRANSCRIPTIONAL REGULATOR RUTR"/>
    <property type="match status" value="1"/>
</dbReference>
<dbReference type="Gene3D" id="1.10.357.10">
    <property type="entry name" value="Tetracycline Repressor, domain 2"/>
    <property type="match status" value="1"/>
</dbReference>